<feature type="compositionally biased region" description="Low complexity" evidence="1">
    <location>
        <begin position="185"/>
        <end position="195"/>
    </location>
</feature>
<dbReference type="Proteomes" id="UP000027265">
    <property type="component" value="Unassembled WGS sequence"/>
</dbReference>
<proteinExistence type="predicted"/>
<evidence type="ECO:0000313" key="2">
    <source>
        <dbReference type="EMBL" id="KDQ53812.1"/>
    </source>
</evidence>
<feature type="compositionally biased region" description="Polar residues" evidence="1">
    <location>
        <begin position="196"/>
        <end position="206"/>
    </location>
</feature>
<evidence type="ECO:0000313" key="3">
    <source>
        <dbReference type="Proteomes" id="UP000027265"/>
    </source>
</evidence>
<dbReference type="InParanoid" id="A0A067PR76"/>
<evidence type="ECO:0000256" key="1">
    <source>
        <dbReference type="SAM" id="MobiDB-lite"/>
    </source>
</evidence>
<dbReference type="AlphaFoldDB" id="A0A067PR76"/>
<dbReference type="HOGENOM" id="CLU_1332091_0_0_1"/>
<organism evidence="2 3">
    <name type="scientific">Jaapia argillacea MUCL 33604</name>
    <dbReference type="NCBI Taxonomy" id="933084"/>
    <lineage>
        <taxon>Eukaryota</taxon>
        <taxon>Fungi</taxon>
        <taxon>Dikarya</taxon>
        <taxon>Basidiomycota</taxon>
        <taxon>Agaricomycotina</taxon>
        <taxon>Agaricomycetes</taxon>
        <taxon>Agaricomycetidae</taxon>
        <taxon>Jaapiales</taxon>
        <taxon>Jaapiaceae</taxon>
        <taxon>Jaapia</taxon>
    </lineage>
</organism>
<keyword evidence="3" id="KW-1185">Reference proteome</keyword>
<protein>
    <submittedName>
        <fullName evidence="2">Uncharacterized protein</fullName>
    </submittedName>
</protein>
<sequence>MDFSLPLHSSPRFVPPNFLHVLAARFAPPIHSVSQGCGYSVQARRPPHVSTQGMVDCHVLVRYSASGRTIGWVSTPSRKLEAFPSPQAVAGGRSAEGMLAHFTNFEHCCCWKDVSPYAVSSRSIYAGPLYKLLPGCPPTYTQAAHFIERTSQRVVKLRTGLVAVEFVCGADFIARCPKELRSFSSDFSSTCPSSPLKSTNSRVSGW</sequence>
<feature type="region of interest" description="Disordered" evidence="1">
    <location>
        <begin position="185"/>
        <end position="206"/>
    </location>
</feature>
<accession>A0A067PR76</accession>
<reference evidence="3" key="1">
    <citation type="journal article" date="2014" name="Proc. Natl. Acad. Sci. U.S.A.">
        <title>Extensive sampling of basidiomycete genomes demonstrates inadequacy of the white-rot/brown-rot paradigm for wood decay fungi.</title>
        <authorList>
            <person name="Riley R."/>
            <person name="Salamov A.A."/>
            <person name="Brown D.W."/>
            <person name="Nagy L.G."/>
            <person name="Floudas D."/>
            <person name="Held B.W."/>
            <person name="Levasseur A."/>
            <person name="Lombard V."/>
            <person name="Morin E."/>
            <person name="Otillar R."/>
            <person name="Lindquist E.A."/>
            <person name="Sun H."/>
            <person name="LaButti K.M."/>
            <person name="Schmutz J."/>
            <person name="Jabbour D."/>
            <person name="Luo H."/>
            <person name="Baker S.E."/>
            <person name="Pisabarro A.G."/>
            <person name="Walton J.D."/>
            <person name="Blanchette R.A."/>
            <person name="Henrissat B."/>
            <person name="Martin F."/>
            <person name="Cullen D."/>
            <person name="Hibbett D.S."/>
            <person name="Grigoriev I.V."/>
        </authorList>
    </citation>
    <scope>NUCLEOTIDE SEQUENCE [LARGE SCALE GENOMIC DNA]</scope>
    <source>
        <strain evidence="3">MUCL 33604</strain>
    </source>
</reference>
<gene>
    <name evidence="2" type="ORF">JAAARDRAFT_424221</name>
</gene>
<name>A0A067PR76_9AGAM</name>
<dbReference type="EMBL" id="KL197732">
    <property type="protein sequence ID" value="KDQ53812.1"/>
    <property type="molecule type" value="Genomic_DNA"/>
</dbReference>